<keyword evidence="7" id="KW-1185">Reference proteome</keyword>
<dbReference type="SUPFAM" id="SSF69572">
    <property type="entry name" value="Activating enzymes of the ubiquitin-like proteins"/>
    <property type="match status" value="1"/>
</dbReference>
<dbReference type="InterPro" id="IPR023318">
    <property type="entry name" value="Ub_act_enz_dom_a_sf"/>
</dbReference>
<dbReference type="GeneID" id="39735013"/>
<dbReference type="GO" id="GO:0005737">
    <property type="term" value="C:cytoplasm"/>
    <property type="evidence" value="ECO:0007669"/>
    <property type="project" value="TreeGrafter"/>
</dbReference>
<evidence type="ECO:0000313" key="7">
    <source>
        <dbReference type="Proteomes" id="UP000220158"/>
    </source>
</evidence>
<proteinExistence type="inferred from homology"/>
<organism evidence="6 7">
    <name type="scientific">Plasmodium relictum</name>
    <dbReference type="NCBI Taxonomy" id="85471"/>
    <lineage>
        <taxon>Eukaryota</taxon>
        <taxon>Sar</taxon>
        <taxon>Alveolata</taxon>
        <taxon>Apicomplexa</taxon>
        <taxon>Aconoidasida</taxon>
        <taxon>Haemosporida</taxon>
        <taxon>Plasmodiidae</taxon>
        <taxon>Plasmodium</taxon>
        <taxon>Plasmodium (Haemamoeba)</taxon>
    </lineage>
</organism>
<comment type="pathway">
    <text evidence="4">Protein modification; protein neddylation.</text>
</comment>
<evidence type="ECO:0000256" key="4">
    <source>
        <dbReference type="RuleBase" id="RU368009"/>
    </source>
</evidence>
<dbReference type="Gene3D" id="3.40.50.720">
    <property type="entry name" value="NAD(P)-binding Rossmann-like Domain"/>
    <property type="match status" value="1"/>
</dbReference>
<protein>
    <recommendedName>
        <fullName evidence="4">NEDD8-activating enzyme E1 catalytic subunit</fullName>
        <ecNumber evidence="4">6.2.1.64</ecNumber>
    </recommendedName>
</protein>
<reference evidence="6 7" key="1">
    <citation type="submission" date="2015-04" db="EMBL/GenBank/DDBJ databases">
        <authorList>
            <consortium name="Pathogen Informatics"/>
        </authorList>
    </citation>
    <scope>NUCLEOTIDE SEQUENCE [LARGE SCALE GENOMIC DNA]</scope>
    <source>
        <strain evidence="6 7">SGS1</strain>
    </source>
</reference>
<evidence type="ECO:0000256" key="2">
    <source>
        <dbReference type="ARBA" id="ARBA00022786"/>
    </source>
</evidence>
<keyword evidence="3 4" id="KW-0067">ATP-binding</keyword>
<dbReference type="InterPro" id="IPR000594">
    <property type="entry name" value="ThiF_NAD_FAD-bd"/>
</dbReference>
<name>A0A1J1H1W4_PLARL</name>
<dbReference type="RefSeq" id="XP_028531921.1">
    <property type="nucleotide sequence ID" value="XM_028675320.1"/>
</dbReference>
<evidence type="ECO:0000313" key="6">
    <source>
        <dbReference type="EMBL" id="CRG98912.1"/>
    </source>
</evidence>
<dbReference type="UniPathway" id="UPA00885"/>
<dbReference type="KEGG" id="prel:PRELSG_0507000"/>
<dbReference type="InterPro" id="IPR045886">
    <property type="entry name" value="ThiF/MoeB/HesA"/>
</dbReference>
<dbReference type="GO" id="GO:0045116">
    <property type="term" value="P:protein neddylation"/>
    <property type="evidence" value="ECO:0007669"/>
    <property type="project" value="UniProtKB-UniRule"/>
</dbReference>
<dbReference type="GO" id="GO:0005524">
    <property type="term" value="F:ATP binding"/>
    <property type="evidence" value="ECO:0007669"/>
    <property type="project" value="UniProtKB-UniRule"/>
</dbReference>
<dbReference type="AlphaFoldDB" id="A0A1J1H1W4"/>
<comment type="similarity">
    <text evidence="4">Belongs to the ubiquitin-activating E1 family. UBA3 subfamily.</text>
</comment>
<dbReference type="EMBL" id="LN835300">
    <property type="protein sequence ID" value="CRG98912.1"/>
    <property type="molecule type" value="Genomic_DNA"/>
</dbReference>
<evidence type="ECO:0000259" key="5">
    <source>
        <dbReference type="Pfam" id="PF00899"/>
    </source>
</evidence>
<dbReference type="Pfam" id="PF00899">
    <property type="entry name" value="ThiF"/>
    <property type="match status" value="1"/>
</dbReference>
<sequence length="382" mass="44749">MYDEFEKLNVLVVGCGGLGNEVIKNLIYINIKNITIVDYDIVEISNLHRQLFFTTDDIGKSKVNTISRILEDKYKDVTIRSYSKYIEFFDINFFENFDFIIGCLDNINTRLYLNNLIFNLKKEIIYIDGGVEAFKGSIKIISRKSQFACFNCTIQNYSNYSFPICSIVNKPKTPEECILYVMNVLFEKMNREKLDKDNESHIKWIHKESEKRAKLFHIDNLSYSLTEEVVRNSIPTTTSTLMIISSLIITELVNIITYQNKRNNYSDILYVGDNGIYIYYYKIYKSPNCVVCNKKEIELIFSRIDKLSKLVGFIKTKYNSKNINISSDSSILFISSKYFKKNYEEQLNSTFQQLIDRGEITEGKFLNIQTEKYNFILFLNLV</sequence>
<evidence type="ECO:0000256" key="1">
    <source>
        <dbReference type="ARBA" id="ARBA00022741"/>
    </source>
</evidence>
<feature type="domain" description="THIF-type NAD/FAD binding fold" evidence="5">
    <location>
        <begin position="5"/>
        <end position="264"/>
    </location>
</feature>
<keyword evidence="1 4" id="KW-0547">Nucleotide-binding</keyword>
<comment type="function">
    <text evidence="4">Catalytic subunit of the dimeric E1 enzyme, which activates NEDD8.</text>
</comment>
<dbReference type="VEuPathDB" id="PlasmoDB:PRELSG_0507000"/>
<dbReference type="OrthoDB" id="10255449at2759"/>
<comment type="catalytic activity">
    <reaction evidence="4">
        <text>ATP + [NEDD8 protein] + [E1 NEDD8-activating enzyme]-L-cysteine = AMP + diphosphate + [E1 NEDD8-activating enzyme]-S-[NEDD8 protein]-yl-L-cysteine.</text>
        <dbReference type="EC" id="6.2.1.64"/>
    </reaction>
</comment>
<dbReference type="Proteomes" id="UP000220158">
    <property type="component" value="Chromosome 5"/>
</dbReference>
<dbReference type="EC" id="6.2.1.64" evidence="4"/>
<evidence type="ECO:0000256" key="3">
    <source>
        <dbReference type="ARBA" id="ARBA00022840"/>
    </source>
</evidence>
<keyword evidence="4 6" id="KW-0436">Ligase</keyword>
<dbReference type="GO" id="GO:0019781">
    <property type="term" value="F:NEDD8 activating enzyme activity"/>
    <property type="evidence" value="ECO:0007669"/>
    <property type="project" value="UniProtKB-UniRule"/>
</dbReference>
<dbReference type="PANTHER" id="PTHR10953:SF6">
    <property type="entry name" value="NEDD8-ACTIVATING ENZYME E1 CATALYTIC SUBUNIT"/>
    <property type="match status" value="1"/>
</dbReference>
<dbReference type="OMA" id="PYLENYM"/>
<dbReference type="InterPro" id="IPR035985">
    <property type="entry name" value="Ubiquitin-activating_enz"/>
</dbReference>
<gene>
    <name evidence="6" type="ORF">PRELSG_0507000</name>
</gene>
<dbReference type="Gene3D" id="1.10.10.520">
    <property type="entry name" value="Ubiquitin activating enzymes (Uba3). Chain: B, domain 2"/>
    <property type="match status" value="1"/>
</dbReference>
<keyword evidence="2 4" id="KW-0833">Ubl conjugation pathway</keyword>
<accession>A0A1J1H1W4</accession>
<dbReference type="PANTHER" id="PTHR10953">
    <property type="entry name" value="UBIQUITIN-ACTIVATING ENZYME E1"/>
    <property type="match status" value="1"/>
</dbReference>
<dbReference type="GO" id="GO:0005634">
    <property type="term" value="C:nucleus"/>
    <property type="evidence" value="ECO:0007669"/>
    <property type="project" value="TreeGrafter"/>
</dbReference>